<sequence length="99" mass="11250">MLCYRSLSANSSHQSANFPPPVPYTSQLLHIWCPASRRLLDHPSPLSEKAHGDLSYSFDHPARRSSSPLGQLSRFLADTCHPLFTLYIVRRIQSRICSR</sequence>
<proteinExistence type="predicted"/>
<comment type="caution">
    <text evidence="1">The sequence shown here is derived from an EMBL/GenBank/DDBJ whole genome shotgun (WGS) entry which is preliminary data.</text>
</comment>
<reference evidence="1 2" key="1">
    <citation type="journal article" date="2021" name="Elife">
        <title>Chloroplast acquisition without the gene transfer in kleptoplastic sea slugs, Plakobranchus ocellatus.</title>
        <authorList>
            <person name="Maeda T."/>
            <person name="Takahashi S."/>
            <person name="Yoshida T."/>
            <person name="Shimamura S."/>
            <person name="Takaki Y."/>
            <person name="Nagai Y."/>
            <person name="Toyoda A."/>
            <person name="Suzuki Y."/>
            <person name="Arimoto A."/>
            <person name="Ishii H."/>
            <person name="Satoh N."/>
            <person name="Nishiyama T."/>
            <person name="Hasebe M."/>
            <person name="Maruyama T."/>
            <person name="Minagawa J."/>
            <person name="Obokata J."/>
            <person name="Shigenobu S."/>
        </authorList>
    </citation>
    <scope>NUCLEOTIDE SEQUENCE [LARGE SCALE GENOMIC DNA]</scope>
</reference>
<keyword evidence="2" id="KW-1185">Reference proteome</keyword>
<accession>A0AAV3Z6I7</accession>
<organism evidence="1 2">
    <name type="scientific">Plakobranchus ocellatus</name>
    <dbReference type="NCBI Taxonomy" id="259542"/>
    <lineage>
        <taxon>Eukaryota</taxon>
        <taxon>Metazoa</taxon>
        <taxon>Spiralia</taxon>
        <taxon>Lophotrochozoa</taxon>
        <taxon>Mollusca</taxon>
        <taxon>Gastropoda</taxon>
        <taxon>Heterobranchia</taxon>
        <taxon>Euthyneura</taxon>
        <taxon>Panpulmonata</taxon>
        <taxon>Sacoglossa</taxon>
        <taxon>Placobranchoidea</taxon>
        <taxon>Plakobranchidae</taxon>
        <taxon>Plakobranchus</taxon>
    </lineage>
</organism>
<evidence type="ECO:0000313" key="2">
    <source>
        <dbReference type="Proteomes" id="UP000735302"/>
    </source>
</evidence>
<evidence type="ECO:0000313" key="1">
    <source>
        <dbReference type="EMBL" id="GFN90171.1"/>
    </source>
</evidence>
<name>A0AAV3Z6I7_9GAST</name>
<gene>
    <name evidence="1" type="ORF">PoB_001667700</name>
</gene>
<dbReference type="EMBL" id="BLXT01001997">
    <property type="protein sequence ID" value="GFN90171.1"/>
    <property type="molecule type" value="Genomic_DNA"/>
</dbReference>
<dbReference type="Proteomes" id="UP000735302">
    <property type="component" value="Unassembled WGS sequence"/>
</dbReference>
<dbReference type="AlphaFoldDB" id="A0AAV3Z6I7"/>
<protein>
    <submittedName>
        <fullName evidence="1">Uncharacterized protein</fullName>
    </submittedName>
</protein>